<organism evidence="2 3">
    <name type="scientific">Macrococcoides goetzii</name>
    <dbReference type="NCBI Taxonomy" id="1891097"/>
    <lineage>
        <taxon>Bacteria</taxon>
        <taxon>Bacillati</taxon>
        <taxon>Bacillota</taxon>
        <taxon>Bacilli</taxon>
        <taxon>Bacillales</taxon>
        <taxon>Staphylococcaceae</taxon>
        <taxon>Macrococcoides</taxon>
    </lineage>
</organism>
<evidence type="ECO:0000313" key="3">
    <source>
        <dbReference type="Proteomes" id="UP000229523"/>
    </source>
</evidence>
<dbReference type="AlphaFoldDB" id="A0A2G5NRS2"/>
<name>A0A2G5NRS2_9STAP</name>
<keyword evidence="3" id="KW-1185">Reference proteome</keyword>
<protein>
    <submittedName>
        <fullName evidence="2">DUF3784 domain-containing protein</fullName>
    </submittedName>
</protein>
<dbReference type="InterPro" id="IPR017259">
    <property type="entry name" value="UCP037672"/>
</dbReference>
<keyword evidence="1" id="KW-0812">Transmembrane</keyword>
<proteinExistence type="predicted"/>
<evidence type="ECO:0000256" key="1">
    <source>
        <dbReference type="SAM" id="Phobius"/>
    </source>
</evidence>
<feature type="transmembrane region" description="Helical" evidence="1">
    <location>
        <begin position="6"/>
        <end position="25"/>
    </location>
</feature>
<dbReference type="EMBL" id="MJBI02000001">
    <property type="protein sequence ID" value="RAI82915.1"/>
    <property type="molecule type" value="Genomic_DNA"/>
</dbReference>
<feature type="transmembrane region" description="Helical" evidence="1">
    <location>
        <begin position="70"/>
        <end position="88"/>
    </location>
</feature>
<comment type="caution">
    <text evidence="2">The sequence shown here is derived from an EMBL/GenBank/DDBJ whole genome shotgun (WGS) entry which is preliminary data.</text>
</comment>
<keyword evidence="1" id="KW-0472">Membrane</keyword>
<gene>
    <name evidence="2" type="ORF">BFS35_004305</name>
</gene>
<accession>A0A2G5NRS2</accession>
<keyword evidence="1" id="KW-1133">Transmembrane helix</keyword>
<dbReference type="RefSeq" id="WP_099577510.1">
    <property type="nucleotide sequence ID" value="NZ_MJBI02000001.1"/>
</dbReference>
<dbReference type="Proteomes" id="UP000229523">
    <property type="component" value="Unassembled WGS sequence"/>
</dbReference>
<dbReference type="Pfam" id="PF12650">
    <property type="entry name" value="DUF3784"/>
    <property type="match status" value="1"/>
</dbReference>
<feature type="transmembrane region" description="Helical" evidence="1">
    <location>
        <begin position="46"/>
        <end position="64"/>
    </location>
</feature>
<reference evidence="2 3" key="1">
    <citation type="journal article" date="2018" name="Front. Microbiol.">
        <title>Description and Comparative Genomics of Macrococcus caseolyticus subsp. hominis subsp. nov., Macrococcus goetzii sp. nov., Macrococcus epidermidis sp. nov., and Macrococcus bohemicus sp. nov., Novel Macrococci From Human Clinical Material With Virulence Potential and Suspected Uptake of Foreign DNA by Natural Transformation.</title>
        <authorList>
            <person name="Maslanova I."/>
            <person name="Wertheimer Z."/>
            <person name="Sedlacek I."/>
            <person name="Svec P."/>
            <person name="Indrakova A."/>
            <person name="Kovarovic V."/>
            <person name="Schumann P."/>
            <person name="Sproer C."/>
            <person name="Kralova S."/>
            <person name="Sedo O."/>
            <person name="Kristofova L."/>
            <person name="Vrbovska V."/>
            <person name="Fuzik T."/>
            <person name="Petras P."/>
            <person name="Zdrahal Z."/>
            <person name="Ruzickova V."/>
            <person name="Doskar J."/>
            <person name="Pantucek R."/>
        </authorList>
    </citation>
    <scope>NUCLEOTIDE SEQUENCE [LARGE SCALE GENOMIC DNA]</scope>
    <source>
        <strain evidence="2 3">CCM 4927</strain>
    </source>
</reference>
<evidence type="ECO:0000313" key="2">
    <source>
        <dbReference type="EMBL" id="RAI82915.1"/>
    </source>
</evidence>
<sequence length="96" mass="10908">MIVIILLFALLGIYMLTGRGGFLVAGYNTMPEAEKAKYNEKRLCQFVGVLLIFTACFITLVEYTNLGEHILMIAFIFIIFGSLLLMNFSKVFRSDR</sequence>